<protein>
    <submittedName>
        <fullName evidence="2">Uncharacterized protein</fullName>
    </submittedName>
</protein>
<dbReference type="AlphaFoldDB" id="A0A2Z6IM20"/>
<keyword evidence="3" id="KW-1185">Reference proteome</keyword>
<accession>A0A2Z6IM20</accession>
<keyword evidence="1" id="KW-0472">Membrane</keyword>
<evidence type="ECO:0000313" key="3">
    <source>
        <dbReference type="Proteomes" id="UP000280188"/>
    </source>
</evidence>
<evidence type="ECO:0000256" key="1">
    <source>
        <dbReference type="SAM" id="Phobius"/>
    </source>
</evidence>
<feature type="transmembrane region" description="Helical" evidence="1">
    <location>
        <begin position="46"/>
        <end position="64"/>
    </location>
</feature>
<evidence type="ECO:0000313" key="2">
    <source>
        <dbReference type="EMBL" id="BBF66760.1"/>
    </source>
</evidence>
<organism evidence="2 3">
    <name type="scientific">Acidithiobacillus ferridurans</name>
    <dbReference type="NCBI Taxonomy" id="1232575"/>
    <lineage>
        <taxon>Bacteria</taxon>
        <taxon>Pseudomonadati</taxon>
        <taxon>Pseudomonadota</taxon>
        <taxon>Acidithiobacillia</taxon>
        <taxon>Acidithiobacillales</taxon>
        <taxon>Acidithiobacillaceae</taxon>
        <taxon>Acidithiobacillus</taxon>
    </lineage>
</organism>
<dbReference type="Proteomes" id="UP000280188">
    <property type="component" value="Chromosome"/>
</dbReference>
<dbReference type="KEGG" id="afj:AFERRID_29780"/>
<gene>
    <name evidence="2" type="ORF">AFERRID_29780</name>
</gene>
<dbReference type="EMBL" id="AP018795">
    <property type="protein sequence ID" value="BBF66760.1"/>
    <property type="molecule type" value="Genomic_DNA"/>
</dbReference>
<sequence length="68" mass="7860">MDLRHNVEMEQQQIVISATIYPDAHMVGATTKICYDTFHMKVGMKCNHVVIFASVSWLWLIVIHKSKD</sequence>
<keyword evidence="1" id="KW-1133">Transmembrane helix</keyword>
<reference evidence="2 3" key="1">
    <citation type="journal article" date="2018" name="Microbiol. Resour. Announc.">
        <title>Complete Genome Sequence of Acidithiobacillus ferridurans JCM 18981.</title>
        <authorList>
            <person name="Miyauchi T."/>
            <person name="Kouzuma A."/>
            <person name="Abe T."/>
            <person name="Watanabe K."/>
        </authorList>
    </citation>
    <scope>NUCLEOTIDE SEQUENCE [LARGE SCALE GENOMIC DNA]</scope>
    <source>
        <strain evidence="3">ATCC 33020 / DSM 29468 / JCM 18981 / 11Fe</strain>
    </source>
</reference>
<proteinExistence type="predicted"/>
<name>A0A2Z6IM20_ACIFI</name>
<keyword evidence="1" id="KW-0812">Transmembrane</keyword>